<sequence length="377" mass="40402">MVILRWYKAALSEGANMSKGISALAAAILISITAHAETVTEKVDANGILQVPAFQQPVPERMSPEAKAALLEMLRPKPPAPATAQPDGPPDVVKGREQIRARYVPIVKKLQEQFGVDLKEETIGGIHAVVVTPKDGIAPRNRHRVLIGLHGGAFVAGDAINFGMMDVIPVAAKLKIKVVALDYRMGPEHHFPAASEDVAAAYKALLKTYPAQGIGMYGCSAGGLLAAQATAWFQKEKLPRPGAIGILCAGADAKWAGDSLFFVPGLLGNTPPDPRKPPHYDEAPYYGTADLNSPLMSPIVSPEVLKAFPPTLLITGTRSDEMSAAVNTQRELVKAGVEADLHVWDGMWHAFVGRSDIPEGREAQDVIAKFFDKHLKP</sequence>
<dbReference type="SUPFAM" id="SSF53474">
    <property type="entry name" value="alpha/beta-Hydrolases"/>
    <property type="match status" value="1"/>
</dbReference>
<organism evidence="5 6">
    <name type="scientific">Rhizomicrobium electricum</name>
    <dbReference type="NCBI Taxonomy" id="480070"/>
    <lineage>
        <taxon>Bacteria</taxon>
        <taxon>Pseudomonadati</taxon>
        <taxon>Pseudomonadota</taxon>
        <taxon>Alphaproteobacteria</taxon>
        <taxon>Micropepsales</taxon>
        <taxon>Micropepsaceae</taxon>
        <taxon>Rhizomicrobium</taxon>
    </lineage>
</organism>
<dbReference type="Gene3D" id="3.40.50.1820">
    <property type="entry name" value="alpha/beta hydrolase"/>
    <property type="match status" value="1"/>
</dbReference>
<dbReference type="PANTHER" id="PTHR48081">
    <property type="entry name" value="AB HYDROLASE SUPERFAMILY PROTEIN C4A8.06C"/>
    <property type="match status" value="1"/>
</dbReference>
<feature type="chain" id="PRO_5046888251" evidence="3">
    <location>
        <begin position="37"/>
        <end position="377"/>
    </location>
</feature>
<dbReference type="GO" id="GO:0016787">
    <property type="term" value="F:hydrolase activity"/>
    <property type="evidence" value="ECO:0007669"/>
    <property type="project" value="UniProtKB-KW"/>
</dbReference>
<reference evidence="5 6" key="1">
    <citation type="journal article" date="2019" name="Int. J. Syst. Evol. Microbiol.">
        <title>The Global Catalogue of Microorganisms (GCM) 10K type strain sequencing project: providing services to taxonomists for standard genome sequencing and annotation.</title>
        <authorList>
            <consortium name="The Broad Institute Genomics Platform"/>
            <consortium name="The Broad Institute Genome Sequencing Center for Infectious Disease"/>
            <person name="Wu L."/>
            <person name="Ma J."/>
        </authorList>
    </citation>
    <scope>NUCLEOTIDE SEQUENCE [LARGE SCALE GENOMIC DNA]</scope>
    <source>
        <strain evidence="5 6">JCM 15089</strain>
    </source>
</reference>
<dbReference type="InterPro" id="IPR013094">
    <property type="entry name" value="AB_hydrolase_3"/>
</dbReference>
<evidence type="ECO:0000256" key="1">
    <source>
        <dbReference type="ARBA" id="ARBA00010515"/>
    </source>
</evidence>
<keyword evidence="3" id="KW-0732">Signal</keyword>
<evidence type="ECO:0000313" key="6">
    <source>
        <dbReference type="Proteomes" id="UP001499951"/>
    </source>
</evidence>
<proteinExistence type="inferred from homology"/>
<keyword evidence="2 5" id="KW-0378">Hydrolase</keyword>
<keyword evidence="6" id="KW-1185">Reference proteome</keyword>
<evidence type="ECO:0000256" key="3">
    <source>
        <dbReference type="SAM" id="SignalP"/>
    </source>
</evidence>
<feature type="signal peptide" evidence="3">
    <location>
        <begin position="1"/>
        <end position="36"/>
    </location>
</feature>
<gene>
    <name evidence="5" type="ORF">GCM10008942_37090</name>
</gene>
<evidence type="ECO:0000256" key="2">
    <source>
        <dbReference type="ARBA" id="ARBA00022801"/>
    </source>
</evidence>
<accession>A0ABN1F866</accession>
<dbReference type="Proteomes" id="UP001499951">
    <property type="component" value="Unassembled WGS sequence"/>
</dbReference>
<evidence type="ECO:0000313" key="5">
    <source>
        <dbReference type="EMBL" id="GAA0584769.1"/>
    </source>
</evidence>
<evidence type="ECO:0000259" key="4">
    <source>
        <dbReference type="Pfam" id="PF07859"/>
    </source>
</evidence>
<dbReference type="EMBL" id="BAAADD010000011">
    <property type="protein sequence ID" value="GAA0584769.1"/>
    <property type="molecule type" value="Genomic_DNA"/>
</dbReference>
<feature type="domain" description="Alpha/beta hydrolase fold-3" evidence="4">
    <location>
        <begin position="147"/>
        <end position="352"/>
    </location>
</feature>
<name>A0ABN1F866_9PROT</name>
<dbReference type="Pfam" id="PF07859">
    <property type="entry name" value="Abhydrolase_3"/>
    <property type="match status" value="1"/>
</dbReference>
<comment type="similarity">
    <text evidence="1">Belongs to the 'GDXG' lipolytic enzyme family.</text>
</comment>
<protein>
    <submittedName>
        <fullName evidence="5">Alpha/beta hydrolase</fullName>
    </submittedName>
</protein>
<dbReference type="PANTHER" id="PTHR48081:SF30">
    <property type="entry name" value="ACETYL-HYDROLASE LIPR-RELATED"/>
    <property type="match status" value="1"/>
</dbReference>
<comment type="caution">
    <text evidence="5">The sequence shown here is derived from an EMBL/GenBank/DDBJ whole genome shotgun (WGS) entry which is preliminary data.</text>
</comment>
<dbReference type="InterPro" id="IPR029058">
    <property type="entry name" value="AB_hydrolase_fold"/>
</dbReference>
<dbReference type="InterPro" id="IPR050300">
    <property type="entry name" value="GDXG_lipolytic_enzyme"/>
</dbReference>